<dbReference type="FunFam" id="3.30.390.80:FF:000001">
    <property type="entry name" value="DNA repair protein RAD52 homolog"/>
    <property type="match status" value="1"/>
</dbReference>
<keyword evidence="3" id="KW-0233">DNA recombination</keyword>
<proteinExistence type="inferred from homology"/>
<dbReference type="PANTHER" id="PTHR12132">
    <property type="entry name" value="DNA REPAIR AND RECOMBINATION PROTEIN RAD52, RAD59"/>
    <property type="match status" value="1"/>
</dbReference>
<dbReference type="GO" id="GO:0003697">
    <property type="term" value="F:single-stranded DNA binding"/>
    <property type="evidence" value="ECO:0007669"/>
    <property type="project" value="UniProtKB-ARBA"/>
</dbReference>
<name>A0A075AUC6_ROZAC</name>
<evidence type="ECO:0000256" key="5">
    <source>
        <dbReference type="SAM" id="MobiDB-lite"/>
    </source>
</evidence>
<dbReference type="HOGENOM" id="CLU_869197_0_0_1"/>
<reference evidence="6 8" key="1">
    <citation type="journal article" date="2013" name="Curr. Biol.">
        <title>Shared signatures of parasitism and phylogenomics unite Cryptomycota and microsporidia.</title>
        <authorList>
            <person name="James T.Y."/>
            <person name="Pelin A."/>
            <person name="Bonen L."/>
            <person name="Ahrendt S."/>
            <person name="Sain D."/>
            <person name="Corradi N."/>
            <person name="Stajich J.E."/>
        </authorList>
    </citation>
    <scope>NUCLEOTIDE SEQUENCE [LARGE SCALE GENOMIC DNA]</scope>
    <source>
        <strain evidence="6">CSF55</strain>
        <strain evidence="6">CSF55</strain>
    </source>
</reference>
<comment type="similarity">
    <text evidence="1">Belongs to the RAD52 family.</text>
</comment>
<dbReference type="SUPFAM" id="SSF54768">
    <property type="entry name" value="dsRNA-binding domain-like"/>
    <property type="match status" value="1"/>
</dbReference>
<keyword evidence="2" id="KW-0227">DNA damage</keyword>
<dbReference type="GO" id="GO:0045002">
    <property type="term" value="P:double-strand break repair via single-strand annealing"/>
    <property type="evidence" value="ECO:0007669"/>
    <property type="project" value="TreeGrafter"/>
</dbReference>
<dbReference type="Proteomes" id="UP000281549">
    <property type="component" value="Unassembled WGS sequence"/>
</dbReference>
<evidence type="ECO:0000256" key="4">
    <source>
        <dbReference type="ARBA" id="ARBA00023204"/>
    </source>
</evidence>
<dbReference type="Proteomes" id="UP000030755">
    <property type="component" value="Unassembled WGS sequence"/>
</dbReference>
<sequence length="320" mass="35937">MFGSSKFDQEDFNFHRYLLDLPLSKEHVSFKNAPGGNNVGYIEGWRSIKLANDIFGFNGWSSSILDLTVDFIDEKEGKFSVGVSCLVRIFLKDGSFHDDIGYGNAENMRSKGLAIEKAKKEACTDAVKRCLRNFGQSLGNCLYDKSYASMIKRPQNNKGSTEEMFTSADNAKIKRPKINENIKIDANEKPRLVDIPTIENSHLRKLSKPLENTTPLESKKQDARFASSVIGSTENPVPIRLENKPIPTYESKRSIITNGSPNAEKMRYPPITNDSPNAEKMRYPPPALKSNAYASLESVNEFHVSTYKSFPVNPTTPRRP</sequence>
<dbReference type="InterPro" id="IPR041247">
    <property type="entry name" value="Rad52_fam"/>
</dbReference>
<dbReference type="EMBL" id="ML005153">
    <property type="protein sequence ID" value="RKP19831.1"/>
    <property type="molecule type" value="Genomic_DNA"/>
</dbReference>
<dbReference type="InterPro" id="IPR042525">
    <property type="entry name" value="Rad52_Rad59_Rad22_sf"/>
</dbReference>
<dbReference type="GO" id="GO:0005634">
    <property type="term" value="C:nucleus"/>
    <property type="evidence" value="ECO:0007669"/>
    <property type="project" value="TreeGrafter"/>
</dbReference>
<dbReference type="OrthoDB" id="206565at2759"/>
<dbReference type="InterPro" id="IPR007232">
    <property type="entry name" value="Rad52_Rad59_Rad22"/>
</dbReference>
<dbReference type="Gene3D" id="3.30.390.80">
    <property type="entry name" value="DNA repair protein Rad52/59/22"/>
    <property type="match status" value="1"/>
</dbReference>
<protein>
    <submittedName>
        <fullName evidence="6">Rad52/22 double-strand break repair protein domain-containing protein</fullName>
    </submittedName>
</protein>
<keyword evidence="4" id="KW-0234">DNA repair</keyword>
<dbReference type="GO" id="GO:0006312">
    <property type="term" value="P:mitotic recombination"/>
    <property type="evidence" value="ECO:0007669"/>
    <property type="project" value="TreeGrafter"/>
</dbReference>
<organism evidence="6 8">
    <name type="scientific">Rozella allomycis (strain CSF55)</name>
    <dbReference type="NCBI Taxonomy" id="988480"/>
    <lineage>
        <taxon>Eukaryota</taxon>
        <taxon>Fungi</taxon>
        <taxon>Fungi incertae sedis</taxon>
        <taxon>Cryptomycota</taxon>
        <taxon>Cryptomycota incertae sedis</taxon>
        <taxon>Rozella</taxon>
    </lineage>
</organism>
<keyword evidence="8" id="KW-1185">Reference proteome</keyword>
<dbReference type="PANTHER" id="PTHR12132:SF1">
    <property type="entry name" value="DNA REPAIR PROTEIN RAD52 HOMOLOG"/>
    <property type="match status" value="1"/>
</dbReference>
<accession>A0A075AUC6</accession>
<dbReference type="GO" id="GO:0000724">
    <property type="term" value="P:double-strand break repair via homologous recombination"/>
    <property type="evidence" value="ECO:0007669"/>
    <property type="project" value="TreeGrafter"/>
</dbReference>
<evidence type="ECO:0000313" key="8">
    <source>
        <dbReference type="Proteomes" id="UP000030755"/>
    </source>
</evidence>
<feature type="region of interest" description="Disordered" evidence="5">
    <location>
        <begin position="252"/>
        <end position="286"/>
    </location>
</feature>
<evidence type="ECO:0000313" key="6">
    <source>
        <dbReference type="EMBL" id="EPZ33873.1"/>
    </source>
</evidence>
<evidence type="ECO:0000313" key="9">
    <source>
        <dbReference type="Proteomes" id="UP000281549"/>
    </source>
</evidence>
<dbReference type="Pfam" id="PF04098">
    <property type="entry name" value="Rad52_Rad22"/>
    <property type="match status" value="1"/>
</dbReference>
<dbReference type="AlphaFoldDB" id="A0A075AUC6"/>
<gene>
    <name evidence="6" type="ORF">O9G_003981</name>
    <name evidence="7" type="ORF">ROZALSC1DRAFT_28620</name>
</gene>
<evidence type="ECO:0000256" key="2">
    <source>
        <dbReference type="ARBA" id="ARBA00022763"/>
    </source>
</evidence>
<evidence type="ECO:0000256" key="1">
    <source>
        <dbReference type="ARBA" id="ARBA00006638"/>
    </source>
</evidence>
<dbReference type="EMBL" id="KE561025">
    <property type="protein sequence ID" value="EPZ33873.1"/>
    <property type="molecule type" value="Genomic_DNA"/>
</dbReference>
<evidence type="ECO:0000313" key="7">
    <source>
        <dbReference type="EMBL" id="RKP19831.1"/>
    </source>
</evidence>
<reference evidence="9" key="2">
    <citation type="journal article" date="2018" name="Nat. Microbiol.">
        <title>Leveraging single-cell genomics to expand the fungal tree of life.</title>
        <authorList>
            <person name="Ahrendt S.R."/>
            <person name="Quandt C.A."/>
            <person name="Ciobanu D."/>
            <person name="Clum A."/>
            <person name="Salamov A."/>
            <person name="Andreopoulos B."/>
            <person name="Cheng J.F."/>
            <person name="Woyke T."/>
            <person name="Pelin A."/>
            <person name="Henrissat B."/>
            <person name="Reynolds N.K."/>
            <person name="Benny G.L."/>
            <person name="Smith M.E."/>
            <person name="James T.Y."/>
            <person name="Grigoriev I.V."/>
        </authorList>
    </citation>
    <scope>NUCLEOTIDE SEQUENCE [LARGE SCALE GENOMIC DNA]</scope>
    <source>
        <strain evidence="9">CSF55</strain>
    </source>
</reference>
<reference evidence="7" key="3">
    <citation type="submission" date="2018-08" db="EMBL/GenBank/DDBJ databases">
        <title>Leveraging single-cell genomics to expand the Fungal Tree of Life.</title>
        <authorList>
            <consortium name="DOE Joint Genome Institute"/>
            <person name="Ahrendt S.R."/>
            <person name="Quandt C.A."/>
            <person name="Ciobanu D."/>
            <person name="Clum A."/>
            <person name="Salamov A."/>
            <person name="Andreopoulos B."/>
            <person name="Cheng J.-F."/>
            <person name="Woyke T."/>
            <person name="Pelin A."/>
            <person name="Henrissat B."/>
            <person name="Reynolds N."/>
            <person name="Benny G.L."/>
            <person name="Smith M.E."/>
            <person name="James T.Y."/>
            <person name="Grigoriev I.V."/>
        </authorList>
    </citation>
    <scope>NUCLEOTIDE SEQUENCE</scope>
    <source>
        <strain evidence="7">CSF55</strain>
    </source>
</reference>
<dbReference type="STRING" id="988480.A0A075AUC6"/>
<evidence type="ECO:0000256" key="3">
    <source>
        <dbReference type="ARBA" id="ARBA00023172"/>
    </source>
</evidence>